<dbReference type="Proteomes" id="UP000238479">
    <property type="component" value="Chromosome 5"/>
</dbReference>
<organism evidence="1 2">
    <name type="scientific">Rosa chinensis</name>
    <name type="common">China rose</name>
    <dbReference type="NCBI Taxonomy" id="74649"/>
    <lineage>
        <taxon>Eukaryota</taxon>
        <taxon>Viridiplantae</taxon>
        <taxon>Streptophyta</taxon>
        <taxon>Embryophyta</taxon>
        <taxon>Tracheophyta</taxon>
        <taxon>Spermatophyta</taxon>
        <taxon>Magnoliopsida</taxon>
        <taxon>eudicotyledons</taxon>
        <taxon>Gunneridae</taxon>
        <taxon>Pentapetalae</taxon>
        <taxon>rosids</taxon>
        <taxon>fabids</taxon>
        <taxon>Rosales</taxon>
        <taxon>Rosaceae</taxon>
        <taxon>Rosoideae</taxon>
        <taxon>Rosoideae incertae sedis</taxon>
        <taxon>Rosa</taxon>
    </lineage>
</organism>
<reference evidence="1 2" key="1">
    <citation type="journal article" date="2018" name="Nat. Genet.">
        <title>The Rosa genome provides new insights in the design of modern roses.</title>
        <authorList>
            <person name="Bendahmane M."/>
        </authorList>
    </citation>
    <scope>NUCLEOTIDE SEQUENCE [LARGE SCALE GENOMIC DNA]</scope>
    <source>
        <strain evidence="2">cv. Old Blush</strain>
    </source>
</reference>
<dbReference type="PANTHER" id="PTHR10775:SF188">
    <property type="entry name" value="TRANSPOSASE-ASSOCIATED DOMAIN-CONTAINING PROTEIN"/>
    <property type="match status" value="1"/>
</dbReference>
<dbReference type="PANTHER" id="PTHR10775">
    <property type="entry name" value="OS08G0208400 PROTEIN"/>
    <property type="match status" value="1"/>
</dbReference>
<gene>
    <name evidence="1" type="ORF">RchiOBHm_Chr5g0040541</name>
</gene>
<name>A0A2P6QCL1_ROSCH</name>
<protein>
    <submittedName>
        <fullName evidence="1">Uncharacterized protein</fullName>
    </submittedName>
</protein>
<dbReference type="OMA" id="ISHSTWH"/>
<accession>A0A2P6QCL1</accession>
<evidence type="ECO:0000313" key="2">
    <source>
        <dbReference type="Proteomes" id="UP000238479"/>
    </source>
</evidence>
<dbReference type="Pfam" id="PF02992">
    <property type="entry name" value="Transposase_21"/>
    <property type="match status" value="1"/>
</dbReference>
<keyword evidence="2" id="KW-1185">Reference proteome</keyword>
<sequence>MSLSYSMWPVIVVPYNLPPWMCMKKQFSMMTLLIPGLVAPGKDLDVYLRPFIDELKELWEFGVPTYDKSTNSFFNLPAAILWTINDFPAYGNLLGWSTKGYMACHVCNEDTSSYGLRSKICFMAHRRNLRSNHSWRKNKELFNNEFELRPPPKLLSGDDILCQVNRLRPYKPGKHDDNPDKKRKRVDFELNWTKKSIFFKLEYWSKLKIRHNLDVMHIEKNICDSVVGTLLGIAGKTKDTVKAILDLQDIGIRDNLHIEKDGSDFKKHTPYYTVVPQQRRPF</sequence>
<dbReference type="Gramene" id="PRQ31904">
    <property type="protein sequence ID" value="PRQ31904"/>
    <property type="gene ID" value="RchiOBHm_Chr5g0040541"/>
</dbReference>
<proteinExistence type="predicted"/>
<comment type="caution">
    <text evidence="1">The sequence shown here is derived from an EMBL/GenBank/DDBJ whole genome shotgun (WGS) entry which is preliminary data.</text>
</comment>
<evidence type="ECO:0000313" key="1">
    <source>
        <dbReference type="EMBL" id="PRQ31904.1"/>
    </source>
</evidence>
<dbReference type="EMBL" id="PDCK01000043">
    <property type="protein sequence ID" value="PRQ31904.1"/>
    <property type="molecule type" value="Genomic_DNA"/>
</dbReference>
<dbReference type="InterPro" id="IPR004242">
    <property type="entry name" value="Transposase_21"/>
</dbReference>
<dbReference type="AlphaFoldDB" id="A0A2P6QCL1"/>
<dbReference type="STRING" id="74649.A0A2P6QCL1"/>